<reference evidence="2" key="1">
    <citation type="journal article" date="2022" name="Mol. Ecol. Resour.">
        <title>The genomes of chicory, endive, great burdock and yacon provide insights into Asteraceae palaeo-polyploidization history and plant inulin production.</title>
        <authorList>
            <person name="Fan W."/>
            <person name="Wang S."/>
            <person name="Wang H."/>
            <person name="Wang A."/>
            <person name="Jiang F."/>
            <person name="Liu H."/>
            <person name="Zhao H."/>
            <person name="Xu D."/>
            <person name="Zhang Y."/>
        </authorList>
    </citation>
    <scope>NUCLEOTIDE SEQUENCE [LARGE SCALE GENOMIC DNA]</scope>
    <source>
        <strain evidence="2">cv. Niubang</strain>
    </source>
</reference>
<accession>A0ACB9B0J2</accession>
<sequence>MLLTNSYTDLYYFKMYGVGIGWMVYWSLPWGPRIKDVVGVGLDFVLSHALWNESGRMPLLQKMMLQHCNT</sequence>
<proteinExistence type="predicted"/>
<organism evidence="1 2">
    <name type="scientific">Arctium lappa</name>
    <name type="common">Greater burdock</name>
    <name type="synonym">Lappa major</name>
    <dbReference type="NCBI Taxonomy" id="4217"/>
    <lineage>
        <taxon>Eukaryota</taxon>
        <taxon>Viridiplantae</taxon>
        <taxon>Streptophyta</taxon>
        <taxon>Embryophyta</taxon>
        <taxon>Tracheophyta</taxon>
        <taxon>Spermatophyta</taxon>
        <taxon>Magnoliopsida</taxon>
        <taxon>eudicotyledons</taxon>
        <taxon>Gunneridae</taxon>
        <taxon>Pentapetalae</taxon>
        <taxon>asterids</taxon>
        <taxon>campanulids</taxon>
        <taxon>Asterales</taxon>
        <taxon>Asteraceae</taxon>
        <taxon>Carduoideae</taxon>
        <taxon>Cardueae</taxon>
        <taxon>Arctiinae</taxon>
        <taxon>Arctium</taxon>
    </lineage>
</organism>
<comment type="caution">
    <text evidence="1">The sequence shown here is derived from an EMBL/GenBank/DDBJ whole genome shotgun (WGS) entry which is preliminary data.</text>
</comment>
<dbReference type="Proteomes" id="UP001055879">
    <property type="component" value="Linkage Group LG07"/>
</dbReference>
<gene>
    <name evidence="1" type="ORF">L6452_22470</name>
</gene>
<keyword evidence="2" id="KW-1185">Reference proteome</keyword>
<dbReference type="EMBL" id="CM042053">
    <property type="protein sequence ID" value="KAI3715486.1"/>
    <property type="molecule type" value="Genomic_DNA"/>
</dbReference>
<name>A0ACB9B0J2_ARCLA</name>
<evidence type="ECO:0000313" key="2">
    <source>
        <dbReference type="Proteomes" id="UP001055879"/>
    </source>
</evidence>
<protein>
    <submittedName>
        <fullName evidence="1">Uncharacterized protein</fullName>
    </submittedName>
</protein>
<evidence type="ECO:0000313" key="1">
    <source>
        <dbReference type="EMBL" id="KAI3715486.1"/>
    </source>
</evidence>
<reference evidence="1 2" key="2">
    <citation type="journal article" date="2022" name="Mol. Ecol. Resour.">
        <title>The genomes of chicory, endive, great burdock and yacon provide insights into Asteraceae paleo-polyploidization history and plant inulin production.</title>
        <authorList>
            <person name="Fan W."/>
            <person name="Wang S."/>
            <person name="Wang H."/>
            <person name="Wang A."/>
            <person name="Jiang F."/>
            <person name="Liu H."/>
            <person name="Zhao H."/>
            <person name="Xu D."/>
            <person name="Zhang Y."/>
        </authorList>
    </citation>
    <scope>NUCLEOTIDE SEQUENCE [LARGE SCALE GENOMIC DNA]</scope>
    <source>
        <strain evidence="2">cv. Niubang</strain>
    </source>
</reference>